<name>A0A1W2A8Y2_9SPHI</name>
<dbReference type="Proteomes" id="UP000192678">
    <property type="component" value="Unassembled WGS sequence"/>
</dbReference>
<protein>
    <submittedName>
        <fullName evidence="3">Four helix bundle sensory module for signal transduction</fullName>
    </submittedName>
</protein>
<dbReference type="Pfam" id="PF12729">
    <property type="entry name" value="4HB_MCP_1"/>
    <property type="match status" value="1"/>
</dbReference>
<keyword evidence="1" id="KW-0812">Transmembrane</keyword>
<dbReference type="AlphaFoldDB" id="A0A1W2A8Y2"/>
<feature type="domain" description="Chemotaxis methyl-accepting receptor HlyB-like 4HB MCP" evidence="2">
    <location>
        <begin position="1"/>
        <end position="67"/>
    </location>
</feature>
<evidence type="ECO:0000259" key="2">
    <source>
        <dbReference type="Pfam" id="PF12729"/>
    </source>
</evidence>
<reference evidence="3 4" key="1">
    <citation type="submission" date="2017-04" db="EMBL/GenBank/DDBJ databases">
        <authorList>
            <person name="Afonso C.L."/>
            <person name="Miller P.J."/>
            <person name="Scott M.A."/>
            <person name="Spackman E."/>
            <person name="Goraichik I."/>
            <person name="Dimitrov K.M."/>
            <person name="Suarez D.L."/>
            <person name="Swayne D.E."/>
        </authorList>
    </citation>
    <scope>NUCLEOTIDE SEQUENCE [LARGE SCALE GENOMIC DNA]</scope>
    <source>
        <strain evidence="3 4">DSM 19625</strain>
    </source>
</reference>
<dbReference type="EMBL" id="FWYB01000001">
    <property type="protein sequence ID" value="SMC56728.1"/>
    <property type="molecule type" value="Genomic_DNA"/>
</dbReference>
<sequence length="129" mass="14945">MKIKTKLRLAFGLLFIIVLSFGGVSLYYMNKMASSSKNILKDNYESLNYLGKMRKILDDKQMLIMTVKNFIASKIRKIMNTSYFLCNIRIDKIVEEDPFIISTCCKSSGAICNRLWEFRPTKNLGFFSL</sequence>
<keyword evidence="1" id="KW-1133">Transmembrane helix</keyword>
<dbReference type="InterPro" id="IPR024478">
    <property type="entry name" value="HlyB_4HB_MCP"/>
</dbReference>
<gene>
    <name evidence="3" type="ORF">SAMN04488101_101294</name>
</gene>
<evidence type="ECO:0000313" key="4">
    <source>
        <dbReference type="Proteomes" id="UP000192678"/>
    </source>
</evidence>
<accession>A0A1W2A8Y2</accession>
<feature type="transmembrane region" description="Helical" evidence="1">
    <location>
        <begin position="7"/>
        <end position="29"/>
    </location>
</feature>
<dbReference type="STRING" id="475255.SAMN04488101_101294"/>
<keyword evidence="4" id="KW-1185">Reference proteome</keyword>
<dbReference type="RefSeq" id="WP_084286880.1">
    <property type="nucleotide sequence ID" value="NZ_FWYB01000001.1"/>
</dbReference>
<organism evidence="3 4">
    <name type="scientific">Pedobacter nyackensis</name>
    <dbReference type="NCBI Taxonomy" id="475255"/>
    <lineage>
        <taxon>Bacteria</taxon>
        <taxon>Pseudomonadati</taxon>
        <taxon>Bacteroidota</taxon>
        <taxon>Sphingobacteriia</taxon>
        <taxon>Sphingobacteriales</taxon>
        <taxon>Sphingobacteriaceae</taxon>
        <taxon>Pedobacter</taxon>
    </lineage>
</organism>
<proteinExistence type="predicted"/>
<evidence type="ECO:0000256" key="1">
    <source>
        <dbReference type="SAM" id="Phobius"/>
    </source>
</evidence>
<evidence type="ECO:0000313" key="3">
    <source>
        <dbReference type="EMBL" id="SMC56728.1"/>
    </source>
</evidence>
<keyword evidence="1" id="KW-0472">Membrane</keyword>